<dbReference type="AlphaFoldDB" id="A0A7R9A2L3"/>
<dbReference type="EMBL" id="CAJPEV010000984">
    <property type="protein sequence ID" value="CAG0889925.1"/>
    <property type="molecule type" value="Genomic_DNA"/>
</dbReference>
<dbReference type="SUPFAM" id="SSF47986">
    <property type="entry name" value="DEATH domain"/>
    <property type="match status" value="2"/>
</dbReference>
<dbReference type="InterPro" id="IPR001315">
    <property type="entry name" value="CARD"/>
</dbReference>
<organism evidence="2">
    <name type="scientific">Darwinula stevensoni</name>
    <dbReference type="NCBI Taxonomy" id="69355"/>
    <lineage>
        <taxon>Eukaryota</taxon>
        <taxon>Metazoa</taxon>
        <taxon>Ecdysozoa</taxon>
        <taxon>Arthropoda</taxon>
        <taxon>Crustacea</taxon>
        <taxon>Oligostraca</taxon>
        <taxon>Ostracoda</taxon>
        <taxon>Podocopa</taxon>
        <taxon>Podocopida</taxon>
        <taxon>Darwinulocopina</taxon>
        <taxon>Darwinuloidea</taxon>
        <taxon>Darwinulidae</taxon>
        <taxon>Darwinula</taxon>
    </lineage>
</organism>
<dbReference type="EMBL" id="LR900501">
    <property type="protein sequence ID" value="CAD7245899.1"/>
    <property type="molecule type" value="Genomic_DNA"/>
</dbReference>
<keyword evidence="3" id="KW-1185">Reference proteome</keyword>
<gene>
    <name evidence="2" type="ORF">DSTB1V02_LOCUS5765</name>
</gene>
<dbReference type="InterPro" id="IPR011029">
    <property type="entry name" value="DEATH-like_dom_sf"/>
</dbReference>
<evidence type="ECO:0000313" key="3">
    <source>
        <dbReference type="Proteomes" id="UP000677054"/>
    </source>
</evidence>
<evidence type="ECO:0000313" key="2">
    <source>
        <dbReference type="EMBL" id="CAD7245899.1"/>
    </source>
</evidence>
<name>A0A7R9A2L3_9CRUS</name>
<dbReference type="Gene3D" id="1.10.533.10">
    <property type="entry name" value="Death Domain, Fas"/>
    <property type="match status" value="2"/>
</dbReference>
<sequence length="796" mass="90183">MSDEDDNLKNDVGPSHIILAVDIIDRGAGAARAFVAPLYATPVLGNGSPGVQFLTDRELAFLVNEPTISTIRGYSKAEQTKLLKEKARNIVTKRSSGGTGFDGRVLVHCPSASASERLRDELPSQIADSAAAVCVTEEPPEKNRRRVREFLEKNLIFSALPPSELYREKKFDHILAIAPPDRDISLYFEELHRLYLGRPDGYFWLFAQEDDPTAPLYATPVLGNGSPGVQFLTDRELAFLVNEPTISTIRGYSKAEQTKLLKEKARNIVTKRSSGGTGFDGRVLVHCPSATASERLRDELPSQIADSAAAVCATEEPPEKNRRRVREFLEKNLIFSALPPSELYREKKFDHILAIAPPDRDISLYFEELHRLYLGRPDGYFWLFAQEDDPTVANSTESENHVAESIWLRQAEEVIRGKYPGWQTERITRLVPLVEDREAWIRSARNTGTRAERKLIHRLCQLGERRNLPMFITYNNDFVHLIKTRNSETEGKLEAGEHDIVLIHRDLGIIFLQIKYVESEETGQAPQRAINRNLQRAKEQLKKDGRSLEATMRECGLDDMRVKLFVAALPNVQRDQLTEESCDTVFLCEEDCSSVDAMESWWLARVESKHPQNSTMPPNTYLQLLSMEVNKRLREKWDQLTKYLDEEDISAKLISKGILSMDWGKGLTRQRERRAAILQAARGKGPDGLEGFLQALKEIGQWHLLQDAAQSLLPGEVDARLRGHWDRLLELLDVECIPAKLISKFVLSTDWSEGISRQRDQRKAILKTVLSRGPAGYQAFCDALAECGQEWLLMDK</sequence>
<accession>A0A7R9A2L3</accession>
<dbReference type="CDD" id="cd01671">
    <property type="entry name" value="CARD"/>
    <property type="match status" value="2"/>
</dbReference>
<dbReference type="Proteomes" id="UP000677054">
    <property type="component" value="Unassembled WGS sequence"/>
</dbReference>
<feature type="domain" description="CARD" evidence="1">
    <location>
        <begin position="720"/>
        <end position="795"/>
    </location>
</feature>
<protein>
    <recommendedName>
        <fullName evidence="1">CARD domain-containing protein</fullName>
    </recommendedName>
</protein>
<dbReference type="GO" id="GO:0042981">
    <property type="term" value="P:regulation of apoptotic process"/>
    <property type="evidence" value="ECO:0007669"/>
    <property type="project" value="InterPro"/>
</dbReference>
<dbReference type="Pfam" id="PF00619">
    <property type="entry name" value="CARD"/>
    <property type="match status" value="1"/>
</dbReference>
<reference evidence="2" key="1">
    <citation type="submission" date="2020-11" db="EMBL/GenBank/DDBJ databases">
        <authorList>
            <person name="Tran Van P."/>
        </authorList>
    </citation>
    <scope>NUCLEOTIDE SEQUENCE</scope>
</reference>
<evidence type="ECO:0000259" key="1">
    <source>
        <dbReference type="Pfam" id="PF00619"/>
    </source>
</evidence>
<proteinExistence type="predicted"/>